<reference evidence="4" key="1">
    <citation type="journal article" date="2017" name="Genome Biol. Evol.">
        <title>The complete genome sequence of the phytopathogenic fungus Sclerotinia sclerotiorum reveals insights into the genome architecture of broad host range pathogens.</title>
        <authorList>
            <person name="Derbyshire M."/>
            <person name="Denton-Giles M."/>
            <person name="Hegedus D."/>
            <person name="Seifbarghy S."/>
            <person name="Rollins J."/>
            <person name="van Kan J."/>
            <person name="Seidl M.F."/>
            <person name="Faino L."/>
            <person name="Mbengue M."/>
            <person name="Navaud O."/>
            <person name="Raffaele S."/>
            <person name="Hammond-Kosack K."/>
            <person name="Heard S."/>
            <person name="Oliver R."/>
        </authorList>
    </citation>
    <scope>NUCLEOTIDE SEQUENCE [LARGE SCALE GENOMIC DNA]</scope>
    <source>
        <strain evidence="4">ATCC 18683 / 1980 / Ss-1</strain>
    </source>
</reference>
<feature type="compositionally biased region" description="Basic and acidic residues" evidence="1">
    <location>
        <begin position="316"/>
        <end position="326"/>
    </location>
</feature>
<organism evidence="3 4">
    <name type="scientific">Sclerotinia sclerotiorum (strain ATCC 18683 / 1980 / Ss-1)</name>
    <name type="common">White mold</name>
    <name type="synonym">Whetzelinia sclerotiorum</name>
    <dbReference type="NCBI Taxonomy" id="665079"/>
    <lineage>
        <taxon>Eukaryota</taxon>
        <taxon>Fungi</taxon>
        <taxon>Dikarya</taxon>
        <taxon>Ascomycota</taxon>
        <taxon>Pezizomycotina</taxon>
        <taxon>Leotiomycetes</taxon>
        <taxon>Helotiales</taxon>
        <taxon>Sclerotiniaceae</taxon>
        <taxon>Sclerotinia</taxon>
    </lineage>
</organism>
<keyword evidence="2" id="KW-0812">Transmembrane</keyword>
<accession>A0A1D9PXW4</accession>
<evidence type="ECO:0000313" key="4">
    <source>
        <dbReference type="Proteomes" id="UP000177798"/>
    </source>
</evidence>
<dbReference type="OrthoDB" id="4775599at2759"/>
<feature type="region of interest" description="Disordered" evidence="1">
    <location>
        <begin position="303"/>
        <end position="326"/>
    </location>
</feature>
<dbReference type="Proteomes" id="UP000177798">
    <property type="component" value="Chromosome 3"/>
</dbReference>
<feature type="region of interest" description="Disordered" evidence="1">
    <location>
        <begin position="205"/>
        <end position="290"/>
    </location>
</feature>
<gene>
    <name evidence="3" type="ORF">sscle_03g023450</name>
</gene>
<feature type="compositionally biased region" description="Basic and acidic residues" evidence="1">
    <location>
        <begin position="171"/>
        <end position="180"/>
    </location>
</feature>
<feature type="transmembrane region" description="Helical" evidence="2">
    <location>
        <begin position="78"/>
        <end position="99"/>
    </location>
</feature>
<evidence type="ECO:0000256" key="1">
    <source>
        <dbReference type="SAM" id="MobiDB-lite"/>
    </source>
</evidence>
<dbReference type="VEuPathDB" id="FungiDB:sscle_03g023450"/>
<feature type="compositionally biased region" description="Basic and acidic residues" evidence="1">
    <location>
        <begin position="153"/>
        <end position="164"/>
    </location>
</feature>
<feature type="compositionally biased region" description="Polar residues" evidence="1">
    <location>
        <begin position="242"/>
        <end position="263"/>
    </location>
</feature>
<keyword evidence="2" id="KW-1133">Transmembrane helix</keyword>
<protein>
    <submittedName>
        <fullName evidence="3">Uncharacterized protein</fullName>
    </submittedName>
</protein>
<keyword evidence="2" id="KW-0472">Membrane</keyword>
<feature type="region of interest" description="Disordered" evidence="1">
    <location>
        <begin position="153"/>
        <end position="180"/>
    </location>
</feature>
<sequence length="326" mass="35289">MTSRYQKNICQCNSQPFSSALILLSIIFPKLSYAQISTVYVTPDPLPSYTPQNSNAQNPNQNPSDSSSEVEDTSSHIYNYYFVIVAVFVVILFFILLYITRRRVRKAELQRNNGRSALARDVQAFTDFRTRFGPRRGGSGLMGMTMATMGGHRERQEGLDDRGEAPPAYVEGDKPPSLRSEDGIAMMISNEEHCTADSALSAPTAAIPGNNSNTAGHDASGAASRLSAELSRPTATTATTASNSGIRTSIGGTSPPITSTAESNHNEELRPLSRSTSARPPLGPPTYSETFQAQLDLARPAAAVTAPDRFTPTRRLMSESRTSSEM</sequence>
<feature type="compositionally biased region" description="Low complexity" evidence="1">
    <location>
        <begin position="51"/>
        <end position="67"/>
    </location>
</feature>
<name>A0A1D9PXW4_SCLS1</name>
<feature type="region of interest" description="Disordered" evidence="1">
    <location>
        <begin position="48"/>
        <end position="70"/>
    </location>
</feature>
<evidence type="ECO:0000313" key="3">
    <source>
        <dbReference type="EMBL" id="APA07575.1"/>
    </source>
</evidence>
<evidence type="ECO:0000256" key="2">
    <source>
        <dbReference type="SAM" id="Phobius"/>
    </source>
</evidence>
<dbReference type="EMBL" id="CP017816">
    <property type="protein sequence ID" value="APA07575.1"/>
    <property type="molecule type" value="Genomic_DNA"/>
</dbReference>
<proteinExistence type="predicted"/>
<dbReference type="AlphaFoldDB" id="A0A1D9PXW4"/>